<reference evidence="1 2" key="1">
    <citation type="submission" date="2024-07" db="EMBL/GenBank/DDBJ databases">
        <title>The genome sequence of type strain Sediminicola luteus GDMCC 1.2596T.</title>
        <authorList>
            <person name="Liu Y."/>
        </authorList>
    </citation>
    <scope>NUCLEOTIDE SEQUENCE [LARGE SCALE GENOMIC DNA]</scope>
    <source>
        <strain evidence="1 2">GDMCC 1.2596</strain>
    </source>
</reference>
<dbReference type="EMBL" id="JBEWYP010000002">
    <property type="protein sequence ID" value="MET7028729.1"/>
    <property type="molecule type" value="Genomic_DNA"/>
</dbReference>
<organism evidence="1 2">
    <name type="scientific">Sediminicola luteus</name>
    <dbReference type="NCBI Taxonomy" id="319238"/>
    <lineage>
        <taxon>Bacteria</taxon>
        <taxon>Pseudomonadati</taxon>
        <taxon>Bacteroidota</taxon>
        <taxon>Flavobacteriia</taxon>
        <taxon>Flavobacteriales</taxon>
        <taxon>Flavobacteriaceae</taxon>
        <taxon>Sediminicola</taxon>
    </lineage>
</organism>
<protein>
    <recommendedName>
        <fullName evidence="3">TPM domain-containing protein</fullName>
    </recommendedName>
</protein>
<sequence>MKTLLKKTILTAALILLLPLAGIAQESSMKSFWIHEDVVKPSMVMEYETVCKELVSNMKKYNITEADFIVSTLSGSRYLYVGGISNMADLDKKVFSTLAEKMGGDAMSDLFKRMDKCYDIEHDYVIHLDSDLSYMPSGMTQTPEGKNYRKFHYLYITPENRDIVKEKMKAIKALWASKNSKVEYRVYKSGFGTKGEFYMVAVAAKDAVDYAVSAKENQDLLGEEGKKIMGELYKNLLKYEEYVGEMRPDMAYSPSN</sequence>
<gene>
    <name evidence="1" type="ORF">ABXZ32_04955</name>
</gene>
<evidence type="ECO:0000313" key="2">
    <source>
        <dbReference type="Proteomes" id="UP001549773"/>
    </source>
</evidence>
<proteinExistence type="predicted"/>
<name>A0ABV2TTX7_9FLAO</name>
<evidence type="ECO:0000313" key="1">
    <source>
        <dbReference type="EMBL" id="MET7028729.1"/>
    </source>
</evidence>
<dbReference type="Proteomes" id="UP001549773">
    <property type="component" value="Unassembled WGS sequence"/>
</dbReference>
<comment type="caution">
    <text evidence="1">The sequence shown here is derived from an EMBL/GenBank/DDBJ whole genome shotgun (WGS) entry which is preliminary data.</text>
</comment>
<dbReference type="RefSeq" id="WP_354617563.1">
    <property type="nucleotide sequence ID" value="NZ_JBEWYP010000002.1"/>
</dbReference>
<evidence type="ECO:0008006" key="3">
    <source>
        <dbReference type="Google" id="ProtNLM"/>
    </source>
</evidence>
<keyword evidence="2" id="KW-1185">Reference proteome</keyword>
<accession>A0ABV2TTX7</accession>